<keyword evidence="6" id="KW-0808">Transferase</keyword>
<dbReference type="PANTHER" id="PTHR45647">
    <property type="entry name" value="OS02G0152300 PROTEIN"/>
    <property type="match status" value="1"/>
</dbReference>
<organism evidence="15 16">
    <name type="scientific">Brassica napus</name>
    <name type="common">Rape</name>
    <dbReference type="NCBI Taxonomy" id="3708"/>
    <lineage>
        <taxon>Eukaryota</taxon>
        <taxon>Viridiplantae</taxon>
        <taxon>Streptophyta</taxon>
        <taxon>Embryophyta</taxon>
        <taxon>Tracheophyta</taxon>
        <taxon>Spermatophyta</taxon>
        <taxon>Magnoliopsida</taxon>
        <taxon>eudicotyledons</taxon>
        <taxon>Gunneridae</taxon>
        <taxon>Pentapetalae</taxon>
        <taxon>rosids</taxon>
        <taxon>malvids</taxon>
        <taxon>Brassicales</taxon>
        <taxon>Brassicaceae</taxon>
        <taxon>Brassiceae</taxon>
        <taxon>Brassica</taxon>
    </lineage>
</organism>
<dbReference type="Gene3D" id="3.40.50.620">
    <property type="entry name" value="HUPs"/>
    <property type="match status" value="1"/>
</dbReference>
<dbReference type="PROSITE" id="PS00108">
    <property type="entry name" value="PROTEIN_KINASE_ST"/>
    <property type="match status" value="1"/>
</dbReference>
<dbReference type="InterPro" id="IPR011009">
    <property type="entry name" value="Kinase-like_dom_sf"/>
</dbReference>
<name>A0ABQ8BQJ7_BRANA</name>
<dbReference type="PANTHER" id="PTHR45647:SF92">
    <property type="entry name" value="BNAA10G11060D PROTEIN"/>
    <property type="match status" value="1"/>
</dbReference>
<feature type="domain" description="Protein kinase" evidence="13">
    <location>
        <begin position="400"/>
        <end position="673"/>
    </location>
</feature>
<reference evidence="15 16" key="1">
    <citation type="submission" date="2021-05" db="EMBL/GenBank/DDBJ databases">
        <title>Genome Assembly of Synthetic Allotetraploid Brassica napus Reveals Homoeologous Exchanges between Subgenomes.</title>
        <authorList>
            <person name="Davis J.T."/>
        </authorList>
    </citation>
    <scope>NUCLEOTIDE SEQUENCE [LARGE SCALE GENOMIC DNA]</scope>
    <source>
        <strain evidence="16">cv. Da-Ae</strain>
        <tissue evidence="15">Seedling</tissue>
    </source>
</reference>
<dbReference type="CDD" id="cd16655">
    <property type="entry name" value="RING-Ubox_WDSUB1-like"/>
    <property type="match status" value="1"/>
</dbReference>
<gene>
    <name evidence="15" type="ORF">HID58_038480</name>
</gene>
<evidence type="ECO:0000313" key="15">
    <source>
        <dbReference type="EMBL" id="KAH0906653.1"/>
    </source>
</evidence>
<dbReference type="Proteomes" id="UP000824890">
    <property type="component" value="Unassembled WGS sequence"/>
</dbReference>
<protein>
    <recommendedName>
        <fullName evidence="4">RING-type E3 ubiquitin transferase</fullName>
        <ecNumber evidence="4">2.3.2.27</ecNumber>
    </recommendedName>
</protein>
<dbReference type="InterPro" id="IPR017441">
    <property type="entry name" value="Protein_kinase_ATP_BS"/>
</dbReference>
<dbReference type="SUPFAM" id="SSF57850">
    <property type="entry name" value="RING/U-box"/>
    <property type="match status" value="1"/>
</dbReference>
<accession>A0ABQ8BQJ7</accession>
<dbReference type="InterPro" id="IPR000719">
    <property type="entry name" value="Prot_kinase_dom"/>
</dbReference>
<keyword evidence="8" id="KW-0418">Kinase</keyword>
<evidence type="ECO:0000256" key="10">
    <source>
        <dbReference type="ARBA" id="ARBA00022840"/>
    </source>
</evidence>
<comment type="pathway">
    <text evidence="3">Protein modification; protein ubiquitination.</text>
</comment>
<dbReference type="PROSITE" id="PS51698">
    <property type="entry name" value="U_BOX"/>
    <property type="match status" value="1"/>
</dbReference>
<evidence type="ECO:0000256" key="3">
    <source>
        <dbReference type="ARBA" id="ARBA00004906"/>
    </source>
</evidence>
<dbReference type="EC" id="2.3.2.27" evidence="4"/>
<dbReference type="SMART" id="SM00220">
    <property type="entry name" value="S_TKc"/>
    <property type="match status" value="1"/>
</dbReference>
<dbReference type="InterPro" id="IPR003613">
    <property type="entry name" value="Ubox_domain"/>
</dbReference>
<dbReference type="PROSITE" id="PS00107">
    <property type="entry name" value="PROTEIN_KINASE_ATP"/>
    <property type="match status" value="1"/>
</dbReference>
<evidence type="ECO:0000256" key="6">
    <source>
        <dbReference type="ARBA" id="ARBA00022679"/>
    </source>
</evidence>
<evidence type="ECO:0000256" key="7">
    <source>
        <dbReference type="ARBA" id="ARBA00022741"/>
    </source>
</evidence>
<evidence type="ECO:0000256" key="2">
    <source>
        <dbReference type="ARBA" id="ARBA00003861"/>
    </source>
</evidence>
<keyword evidence="16" id="KW-1185">Reference proteome</keyword>
<dbReference type="PROSITE" id="PS50011">
    <property type="entry name" value="PROTEIN_KINASE_DOM"/>
    <property type="match status" value="1"/>
</dbReference>
<dbReference type="InterPro" id="IPR013083">
    <property type="entry name" value="Znf_RING/FYVE/PHD"/>
</dbReference>
<dbReference type="Gene3D" id="3.30.40.10">
    <property type="entry name" value="Zinc/RING finger domain, C3HC4 (zinc finger)"/>
    <property type="match status" value="1"/>
</dbReference>
<dbReference type="EMBL" id="JAGKQM010000010">
    <property type="protein sequence ID" value="KAH0906653.1"/>
    <property type="molecule type" value="Genomic_DNA"/>
</dbReference>
<feature type="binding site" evidence="11">
    <location>
        <position position="427"/>
    </location>
    <ligand>
        <name>ATP</name>
        <dbReference type="ChEBI" id="CHEBI:30616"/>
    </ligand>
</feature>
<evidence type="ECO:0000313" key="16">
    <source>
        <dbReference type="Proteomes" id="UP000824890"/>
    </source>
</evidence>
<comment type="caution">
    <text evidence="15">The sequence shown here is derived from an EMBL/GenBank/DDBJ whole genome shotgun (WGS) entry which is preliminary data.</text>
</comment>
<sequence>MMSNVFDGAPPDYSSISVAVKGSTGDTVGGAASRRAVRWAVDNLLPHIDRLVLVHVMPTVTTIPSPSGSKIPVEDLEESVVSMYKQDLRKEFEEVFVPFNKICGSIKVETLLLEHDDPAKALLKYISDSEVECLVIGSCSPSFLTRKKGQEMPLMVQGEAPETCEVYVIAKDRVLTKSTNQLSPVKLSSDSSYRFRTPKRAEAHTDPFNRTCSDKTSLAASYMIHASTGIRLGHDEQVRSILGHNIVSTSNMQLNPGANMNTPKWQSNVMYEIEQLRKQVQTTLCMYKQACEELVHKQTQVQSLSYECIKDTKRVISALEKEEMLRKEAEEEKQKHLKAVKEIEDAKSMLAKEFCDRKLAELNALQQALKKQQVMDQLLLSDSRYRKYTKEEIVAATDNFSLSKIIGEGGYGKVYKCSLDHTPVALKISVLSQLRHPHVVLLLGACPDNGCLVYEYMDNGSLDAHISRKKGKPSLPWFIRFKIIYETACGLAFLHNSKPEPIVHRDLKPGNILLDKNFVSKIGDVGLAKLISEEAPESVTVYRNSTIAGTLYYLDPEYQRTGTFRPKSDLYAFGIIIFQLLTARHPNGLLFCVEDAVKRGCFGEMLDGSVREWPMAEAEELARIAIQCSQLKCRDRPDLDTQVLPALKRILESANSRLKTEQAKARPPSHYYCPILKEIMEDPQIAADGFTYEGKAIKAWIQNNQNVSPVTKNRLRHCDLTPNHTLKSAIQEWRSRSGF</sequence>
<feature type="domain" description="U-box" evidence="14">
    <location>
        <begin position="666"/>
        <end position="739"/>
    </location>
</feature>
<keyword evidence="12" id="KW-0175">Coiled coil</keyword>
<dbReference type="CDD" id="cd01989">
    <property type="entry name" value="USP_STK_Ubox_N"/>
    <property type="match status" value="1"/>
</dbReference>
<evidence type="ECO:0000256" key="9">
    <source>
        <dbReference type="ARBA" id="ARBA00022786"/>
    </source>
</evidence>
<comment type="function">
    <text evidence="2">Functions as an E3 ubiquitin ligase.</text>
</comment>
<dbReference type="SUPFAM" id="SSF56112">
    <property type="entry name" value="Protein kinase-like (PK-like)"/>
    <property type="match status" value="1"/>
</dbReference>
<evidence type="ECO:0000256" key="11">
    <source>
        <dbReference type="PROSITE-ProRule" id="PRU10141"/>
    </source>
</evidence>
<proteinExistence type="predicted"/>
<dbReference type="Gene3D" id="1.10.510.10">
    <property type="entry name" value="Transferase(Phosphotransferase) domain 1"/>
    <property type="match status" value="1"/>
</dbReference>
<keyword evidence="5" id="KW-0723">Serine/threonine-protein kinase</keyword>
<comment type="catalytic activity">
    <reaction evidence="1">
        <text>S-ubiquitinyl-[E2 ubiquitin-conjugating enzyme]-L-cysteine + [acceptor protein]-L-lysine = [E2 ubiquitin-conjugating enzyme]-L-cysteine + N(6)-ubiquitinyl-[acceptor protein]-L-lysine.</text>
        <dbReference type="EC" id="2.3.2.27"/>
    </reaction>
</comment>
<feature type="coiled-coil region" evidence="12">
    <location>
        <begin position="315"/>
        <end position="372"/>
    </location>
</feature>
<evidence type="ECO:0000256" key="4">
    <source>
        <dbReference type="ARBA" id="ARBA00012483"/>
    </source>
</evidence>
<dbReference type="InterPro" id="IPR008271">
    <property type="entry name" value="Ser/Thr_kinase_AS"/>
</dbReference>
<dbReference type="Gene3D" id="3.30.200.20">
    <property type="entry name" value="Phosphorylase Kinase, domain 1"/>
    <property type="match status" value="2"/>
</dbReference>
<dbReference type="Pfam" id="PF07714">
    <property type="entry name" value="PK_Tyr_Ser-Thr"/>
    <property type="match status" value="1"/>
</dbReference>
<dbReference type="InterPro" id="IPR014729">
    <property type="entry name" value="Rossmann-like_a/b/a_fold"/>
</dbReference>
<evidence type="ECO:0000256" key="12">
    <source>
        <dbReference type="SAM" id="Coils"/>
    </source>
</evidence>
<evidence type="ECO:0000256" key="8">
    <source>
        <dbReference type="ARBA" id="ARBA00022777"/>
    </source>
</evidence>
<evidence type="ECO:0000256" key="5">
    <source>
        <dbReference type="ARBA" id="ARBA00022527"/>
    </source>
</evidence>
<evidence type="ECO:0000256" key="1">
    <source>
        <dbReference type="ARBA" id="ARBA00000900"/>
    </source>
</evidence>
<dbReference type="SMART" id="SM00504">
    <property type="entry name" value="Ubox"/>
    <property type="match status" value="1"/>
</dbReference>
<keyword evidence="7 11" id="KW-0547">Nucleotide-binding</keyword>
<keyword evidence="9" id="KW-0833">Ubl conjugation pathway</keyword>
<dbReference type="SUPFAM" id="SSF52402">
    <property type="entry name" value="Adenine nucleotide alpha hydrolases-like"/>
    <property type="match status" value="1"/>
</dbReference>
<evidence type="ECO:0000259" key="14">
    <source>
        <dbReference type="PROSITE" id="PS51698"/>
    </source>
</evidence>
<dbReference type="Pfam" id="PF04564">
    <property type="entry name" value="U-box"/>
    <property type="match status" value="1"/>
</dbReference>
<dbReference type="InterPro" id="IPR051348">
    <property type="entry name" value="U-box_ubiquitin_ligases"/>
</dbReference>
<dbReference type="InterPro" id="IPR001245">
    <property type="entry name" value="Ser-Thr/Tyr_kinase_cat_dom"/>
</dbReference>
<keyword evidence="10 11" id="KW-0067">ATP-binding</keyword>
<evidence type="ECO:0000259" key="13">
    <source>
        <dbReference type="PROSITE" id="PS50011"/>
    </source>
</evidence>